<comment type="caution">
    <text evidence="2">The sequence shown here is derived from an EMBL/GenBank/DDBJ whole genome shotgun (WGS) entry which is preliminary data.</text>
</comment>
<proteinExistence type="predicted"/>
<gene>
    <name evidence="2" type="ORF">C1638_021460</name>
</gene>
<sequence>MKKNLKYQKTLRIAKGVFIVALLLAPGLLFADVNGEISKWTQNARRIAKSIIGLAAIGGGVIVYQKMQADDGSSGKKALMSYIGALVFAALLFVLIDEIIK</sequence>
<keyword evidence="3" id="KW-1185">Reference proteome</keyword>
<evidence type="ECO:0000313" key="2">
    <source>
        <dbReference type="EMBL" id="PWN59573.1"/>
    </source>
</evidence>
<keyword evidence="1" id="KW-0812">Transmembrane</keyword>
<feature type="transmembrane region" description="Helical" evidence="1">
    <location>
        <begin position="79"/>
        <end position="96"/>
    </location>
</feature>
<name>A0A316WGQ1_9FLAO</name>
<keyword evidence="1" id="KW-0472">Membrane</keyword>
<accession>A0A316WGQ1</accession>
<dbReference type="OrthoDB" id="1273022at2"/>
<dbReference type="RefSeq" id="WP_109623982.1">
    <property type="nucleotide sequence ID" value="NZ_PPEI02000011.1"/>
</dbReference>
<dbReference type="Proteomes" id="UP000236182">
    <property type="component" value="Unassembled WGS sequence"/>
</dbReference>
<evidence type="ECO:0000256" key="1">
    <source>
        <dbReference type="SAM" id="Phobius"/>
    </source>
</evidence>
<organism evidence="2 3">
    <name type="scientific">Chryseobacterium oncorhynchi</name>
    <dbReference type="NCBI Taxonomy" id="741074"/>
    <lineage>
        <taxon>Bacteria</taxon>
        <taxon>Pseudomonadati</taxon>
        <taxon>Bacteroidota</taxon>
        <taxon>Flavobacteriia</taxon>
        <taxon>Flavobacteriales</taxon>
        <taxon>Weeksellaceae</taxon>
        <taxon>Chryseobacterium group</taxon>
        <taxon>Chryseobacterium</taxon>
    </lineage>
</organism>
<keyword evidence="1" id="KW-1133">Transmembrane helix</keyword>
<feature type="transmembrane region" description="Helical" evidence="1">
    <location>
        <begin position="47"/>
        <end position="67"/>
    </location>
</feature>
<protein>
    <submittedName>
        <fullName evidence="2">Uncharacterized protein</fullName>
    </submittedName>
</protein>
<evidence type="ECO:0000313" key="3">
    <source>
        <dbReference type="Proteomes" id="UP000236182"/>
    </source>
</evidence>
<reference evidence="2" key="1">
    <citation type="submission" date="2018-04" db="EMBL/GenBank/DDBJ databases">
        <title>Draft Genome Sequences of Chryseobacterium lactis NCTC11390T isolated from milk, Chryseobacterium oncorhynchi 701B-08T from rainbow trout, and Chryseobacterium viscerum 687B-08T from diseased fish.</title>
        <authorList>
            <person name="Jeong J.-J."/>
            <person name="Lee Y.J."/>
            <person name="Pathiraja D."/>
            <person name="Park B."/>
            <person name="Choi I.-G."/>
            <person name="Kim K.D."/>
        </authorList>
    </citation>
    <scope>NUCLEOTIDE SEQUENCE [LARGE SCALE GENOMIC DNA]</scope>
    <source>
        <strain evidence="2">701B-08</strain>
    </source>
</reference>
<dbReference type="EMBL" id="PPEI02000011">
    <property type="protein sequence ID" value="PWN59573.1"/>
    <property type="molecule type" value="Genomic_DNA"/>
</dbReference>
<dbReference type="AlphaFoldDB" id="A0A316WGQ1"/>